<evidence type="ECO:0000256" key="2">
    <source>
        <dbReference type="ARBA" id="ARBA00004236"/>
    </source>
</evidence>
<protein>
    <recommendedName>
        <fullName evidence="10">Regulator of SigK</fullName>
    </recommendedName>
    <alternativeName>
        <fullName evidence="9">Sigma-K anti-sigma factor RskA</fullName>
    </alternativeName>
</protein>
<dbReference type="PANTHER" id="PTHR37461:SF1">
    <property type="entry name" value="ANTI-SIGMA-K FACTOR RSKA"/>
    <property type="match status" value="1"/>
</dbReference>
<keyword evidence="4 11" id="KW-0812">Transmembrane</keyword>
<dbReference type="EMBL" id="WSEK01000004">
    <property type="protein sequence ID" value="MVQ49751.1"/>
    <property type="molecule type" value="Genomic_DNA"/>
</dbReference>
<gene>
    <name evidence="14" type="ORF">GON03_11210</name>
</gene>
<dbReference type="InterPro" id="IPR051474">
    <property type="entry name" value="Anti-sigma-K/W_factor"/>
</dbReference>
<accession>A0A6L6XQV0</accession>
<evidence type="ECO:0000313" key="14">
    <source>
        <dbReference type="EMBL" id="MVQ49751.1"/>
    </source>
</evidence>
<evidence type="ECO:0000313" key="15">
    <source>
        <dbReference type="Proteomes" id="UP000473525"/>
    </source>
</evidence>
<dbReference type="Pfam" id="PF10099">
    <property type="entry name" value="RskA_C"/>
    <property type="match status" value="1"/>
</dbReference>
<dbReference type="InterPro" id="IPR041916">
    <property type="entry name" value="Anti_sigma_zinc_sf"/>
</dbReference>
<keyword evidence="7 11" id="KW-0472">Membrane</keyword>
<dbReference type="Pfam" id="PF13490">
    <property type="entry name" value="zf-HC2"/>
    <property type="match status" value="1"/>
</dbReference>
<proteinExistence type="predicted"/>
<evidence type="ECO:0000256" key="10">
    <source>
        <dbReference type="ARBA" id="ARBA00030803"/>
    </source>
</evidence>
<evidence type="ECO:0000256" key="8">
    <source>
        <dbReference type="ARBA" id="ARBA00023163"/>
    </source>
</evidence>
<feature type="transmembrane region" description="Helical" evidence="11">
    <location>
        <begin position="91"/>
        <end position="115"/>
    </location>
</feature>
<evidence type="ECO:0000256" key="3">
    <source>
        <dbReference type="ARBA" id="ARBA00022475"/>
    </source>
</evidence>
<dbReference type="GO" id="GO:0016989">
    <property type="term" value="F:sigma factor antagonist activity"/>
    <property type="evidence" value="ECO:0007669"/>
    <property type="project" value="TreeGrafter"/>
</dbReference>
<dbReference type="RefSeq" id="WP_157342556.1">
    <property type="nucleotide sequence ID" value="NZ_WSEK01000004.1"/>
</dbReference>
<keyword evidence="8" id="KW-0804">Transcription</keyword>
<dbReference type="InterPro" id="IPR027383">
    <property type="entry name" value="Znf_put"/>
</dbReference>
<evidence type="ECO:0000256" key="4">
    <source>
        <dbReference type="ARBA" id="ARBA00022692"/>
    </source>
</evidence>
<dbReference type="InterPro" id="IPR018764">
    <property type="entry name" value="RskA_C"/>
</dbReference>
<evidence type="ECO:0000256" key="5">
    <source>
        <dbReference type="ARBA" id="ARBA00022989"/>
    </source>
</evidence>
<evidence type="ECO:0000256" key="11">
    <source>
        <dbReference type="SAM" id="Phobius"/>
    </source>
</evidence>
<dbReference type="GO" id="GO:0005886">
    <property type="term" value="C:plasma membrane"/>
    <property type="evidence" value="ECO:0007669"/>
    <property type="project" value="UniProtKB-SubCell"/>
</dbReference>
<dbReference type="AlphaFoldDB" id="A0A6L6XQV0"/>
<evidence type="ECO:0000259" key="13">
    <source>
        <dbReference type="Pfam" id="PF13490"/>
    </source>
</evidence>
<evidence type="ECO:0000259" key="12">
    <source>
        <dbReference type="Pfam" id="PF10099"/>
    </source>
</evidence>
<organism evidence="14 15">
    <name type="scientific">Nocardioides agri</name>
    <dbReference type="NCBI Taxonomy" id="2682843"/>
    <lineage>
        <taxon>Bacteria</taxon>
        <taxon>Bacillati</taxon>
        <taxon>Actinomycetota</taxon>
        <taxon>Actinomycetes</taxon>
        <taxon>Propionibacteriales</taxon>
        <taxon>Nocardioidaceae</taxon>
        <taxon>Nocardioides</taxon>
    </lineage>
</organism>
<keyword evidence="3" id="KW-1003">Cell membrane</keyword>
<comment type="caution">
    <text evidence="14">The sequence shown here is derived from an EMBL/GenBank/DDBJ whole genome shotgun (WGS) entry which is preliminary data.</text>
</comment>
<dbReference type="PANTHER" id="PTHR37461">
    <property type="entry name" value="ANTI-SIGMA-K FACTOR RSKA"/>
    <property type="match status" value="1"/>
</dbReference>
<evidence type="ECO:0000256" key="6">
    <source>
        <dbReference type="ARBA" id="ARBA00023015"/>
    </source>
</evidence>
<keyword evidence="6" id="KW-0805">Transcription regulation</keyword>
<keyword evidence="5 11" id="KW-1133">Transmembrane helix</keyword>
<reference evidence="14 15" key="1">
    <citation type="submission" date="2019-12" db="EMBL/GenBank/DDBJ databases">
        <authorList>
            <person name="Huq M.A."/>
        </authorList>
    </citation>
    <scope>NUCLEOTIDE SEQUENCE [LARGE SCALE GENOMIC DNA]</scope>
    <source>
        <strain evidence="14 15">MAH-18</strain>
    </source>
</reference>
<name>A0A6L6XQV0_9ACTN</name>
<feature type="domain" description="Putative zinc-finger" evidence="13">
    <location>
        <begin position="3"/>
        <end position="35"/>
    </location>
</feature>
<evidence type="ECO:0000256" key="1">
    <source>
        <dbReference type="ARBA" id="ARBA00004167"/>
    </source>
</evidence>
<sequence length="237" mass="24744">MTEIHALSGAYAVDAVDDLERAAFERHLAECAECRAEVASLRETAAMLAETTAAAPPSALRDRVLADITTIRQLPPEVPTAQPVRRHRVRLLVAAAAAVVLVGAGTAVVVTQPWADETRPPSATVQVLEAPDAQSTTLEFPGGASATVTHSDELDRAVLQTEDMPPPPEGKVYQVWLDQPGKGMVPAGVMPVEEDQTLLLEGDAATATGAGITVEPEGGSPAPTSEPIALFDFGRSA</sequence>
<evidence type="ECO:0000256" key="7">
    <source>
        <dbReference type="ARBA" id="ARBA00023136"/>
    </source>
</evidence>
<comment type="subcellular location">
    <subcellularLocation>
        <location evidence="2">Cell membrane</location>
    </subcellularLocation>
    <subcellularLocation>
        <location evidence="1">Membrane</location>
        <topology evidence="1">Single-pass membrane protein</topology>
    </subcellularLocation>
</comment>
<dbReference type="Proteomes" id="UP000473525">
    <property type="component" value="Unassembled WGS sequence"/>
</dbReference>
<feature type="domain" description="Anti-sigma K factor RskA C-terminal" evidence="12">
    <location>
        <begin position="92"/>
        <end position="228"/>
    </location>
</feature>
<evidence type="ECO:0000256" key="9">
    <source>
        <dbReference type="ARBA" id="ARBA00029829"/>
    </source>
</evidence>
<dbReference type="Gene3D" id="1.10.10.1320">
    <property type="entry name" value="Anti-sigma factor, zinc-finger domain"/>
    <property type="match status" value="1"/>
</dbReference>
<keyword evidence="15" id="KW-1185">Reference proteome</keyword>
<dbReference type="GO" id="GO:0006417">
    <property type="term" value="P:regulation of translation"/>
    <property type="evidence" value="ECO:0007669"/>
    <property type="project" value="TreeGrafter"/>
</dbReference>